<sequence>MLFIFLLISCKEVKNTATINNTISEEEVQESSKVKFTKDDANRKIDITIDGRPFTSYIYDGQTPKPILYPLITKSGKTVTRGFPYDPRPNERVDHPHHAGHWLNYGDVNGLDFWNNSYAIPEEKKHKYGTIYHQEILQSDEDNGILKIKAIWRSPEDIDLMEEITEFTFSEKENTRIIDRSTTLNALKDVSFKDNKEGMIGIRVARELELVSDKPALYTDAEGNVTEVEALNNEGINGNYFSSEGLTGNDVWGTRNKWVKLESEIEGETASITILDHKKNIGYPTYWHARGYGLFAANPLGQAIFSEGKETLNFKLNKNESVTFNYRILIHNGSKLTNNALNTSFNEFNTK</sequence>
<keyword evidence="2" id="KW-1185">Reference proteome</keyword>
<protein>
    <recommendedName>
        <fullName evidence="3">Methane oxygenase PmoA</fullName>
    </recommendedName>
</protein>
<dbReference type="Proteomes" id="UP000276603">
    <property type="component" value="Unassembled WGS sequence"/>
</dbReference>
<evidence type="ECO:0008006" key="3">
    <source>
        <dbReference type="Google" id="ProtNLM"/>
    </source>
</evidence>
<comment type="caution">
    <text evidence="1">The sequence shown here is derived from an EMBL/GenBank/DDBJ whole genome shotgun (WGS) entry which is preliminary data.</text>
</comment>
<dbReference type="AlphaFoldDB" id="A0A3B0C5P6"/>
<name>A0A3B0C5P6_9FLAO</name>
<dbReference type="InterPro" id="IPR029475">
    <property type="entry name" value="DUF6807"/>
</dbReference>
<evidence type="ECO:0000313" key="2">
    <source>
        <dbReference type="Proteomes" id="UP000276603"/>
    </source>
</evidence>
<proteinExistence type="predicted"/>
<gene>
    <name evidence="1" type="ORF">D7Z94_20820</name>
</gene>
<dbReference type="Pfam" id="PF14100">
    <property type="entry name" value="DUF6807"/>
    <property type="match status" value="1"/>
</dbReference>
<organism evidence="1 2">
    <name type="scientific">Ulvibacterium marinum</name>
    <dbReference type="NCBI Taxonomy" id="2419782"/>
    <lineage>
        <taxon>Bacteria</taxon>
        <taxon>Pseudomonadati</taxon>
        <taxon>Bacteroidota</taxon>
        <taxon>Flavobacteriia</taxon>
        <taxon>Flavobacteriales</taxon>
        <taxon>Flavobacteriaceae</taxon>
        <taxon>Ulvibacterium</taxon>
    </lineage>
</organism>
<dbReference type="OrthoDB" id="2540540at2"/>
<dbReference type="EMBL" id="RBCJ01000004">
    <property type="protein sequence ID" value="RKN78646.1"/>
    <property type="molecule type" value="Genomic_DNA"/>
</dbReference>
<evidence type="ECO:0000313" key="1">
    <source>
        <dbReference type="EMBL" id="RKN78646.1"/>
    </source>
</evidence>
<accession>A0A3B0C5P6</accession>
<reference evidence="1 2" key="1">
    <citation type="submission" date="2018-10" db="EMBL/GenBank/DDBJ databases">
        <title>Ulvibacterium marinum gen. nov., sp. nov., a novel marine bacterium of the family Flavobacteriaceae, isolated from a culture of the green alga Ulva prolifera.</title>
        <authorList>
            <person name="Zhang Z."/>
        </authorList>
    </citation>
    <scope>NUCLEOTIDE SEQUENCE [LARGE SCALE GENOMIC DNA]</scope>
    <source>
        <strain evidence="1 2">CCMM003</strain>
    </source>
</reference>